<dbReference type="GO" id="GO:0016226">
    <property type="term" value="P:iron-sulfur cluster assembly"/>
    <property type="evidence" value="ECO:0007669"/>
    <property type="project" value="InterPro"/>
</dbReference>
<keyword evidence="3 6" id="KW-0067">ATP-binding</keyword>
<feature type="region of interest" description="Disordered" evidence="7">
    <location>
        <begin position="72"/>
        <end position="110"/>
    </location>
</feature>
<comment type="caution">
    <text evidence="8">The sequence shown here is derived from an EMBL/GenBank/DDBJ whole genome shotgun (WGS) entry which is preliminary data.</text>
</comment>
<evidence type="ECO:0000256" key="7">
    <source>
        <dbReference type="SAM" id="MobiDB-lite"/>
    </source>
</evidence>
<protein>
    <recommendedName>
        <fullName evidence="6">Iron-sulfur cluster carrier protein</fullName>
    </recommendedName>
</protein>
<dbReference type="Gene3D" id="3.40.50.300">
    <property type="entry name" value="P-loop containing nucleotide triphosphate hydrolases"/>
    <property type="match status" value="1"/>
</dbReference>
<feature type="compositionally biased region" description="Basic and acidic residues" evidence="7">
    <location>
        <begin position="86"/>
        <end position="104"/>
    </location>
</feature>
<dbReference type="HAMAP" id="MF_02040">
    <property type="entry name" value="Mrp_NBP35"/>
    <property type="match status" value="1"/>
</dbReference>
<evidence type="ECO:0000256" key="1">
    <source>
        <dbReference type="ARBA" id="ARBA00022723"/>
    </source>
</evidence>
<dbReference type="AlphaFoldDB" id="A0A840I496"/>
<accession>A0A840I496</accession>
<dbReference type="RefSeq" id="WP_221400957.1">
    <property type="nucleotide sequence ID" value="NZ_JACHOB010000003.1"/>
</dbReference>
<feature type="binding site" evidence="6">
    <location>
        <begin position="120"/>
        <end position="127"/>
    </location>
    <ligand>
        <name>ATP</name>
        <dbReference type="ChEBI" id="CHEBI:30616"/>
    </ligand>
</feature>
<reference evidence="8 9" key="1">
    <citation type="submission" date="2020-08" db="EMBL/GenBank/DDBJ databases">
        <title>Genomic Encyclopedia of Type Strains, Phase IV (KMG-IV): sequencing the most valuable type-strain genomes for metagenomic binning, comparative biology and taxonomic classification.</title>
        <authorList>
            <person name="Goeker M."/>
        </authorList>
    </citation>
    <scope>NUCLEOTIDE SEQUENCE [LARGE SCALE GENOMIC DNA]</scope>
    <source>
        <strain evidence="8 9">DSM 102850</strain>
    </source>
</reference>
<organism evidence="8 9">
    <name type="scientific">Parvularcula dongshanensis</name>
    <dbReference type="NCBI Taxonomy" id="1173995"/>
    <lineage>
        <taxon>Bacteria</taxon>
        <taxon>Pseudomonadati</taxon>
        <taxon>Pseudomonadota</taxon>
        <taxon>Alphaproteobacteria</taxon>
        <taxon>Parvularculales</taxon>
        <taxon>Parvularculaceae</taxon>
        <taxon>Parvularcula</taxon>
    </lineage>
</organism>
<comment type="similarity">
    <text evidence="6">Belongs to the Mrp/NBP35 ATP-binding proteins family.</text>
</comment>
<comment type="subunit">
    <text evidence="6">Homodimer.</text>
</comment>
<dbReference type="InterPro" id="IPR027417">
    <property type="entry name" value="P-loop_NTPase"/>
</dbReference>
<keyword evidence="4 6" id="KW-0408">Iron</keyword>
<evidence type="ECO:0000313" key="9">
    <source>
        <dbReference type="Proteomes" id="UP000563524"/>
    </source>
</evidence>
<keyword evidence="9" id="KW-1185">Reference proteome</keyword>
<gene>
    <name evidence="8" type="ORF">GGQ59_001680</name>
</gene>
<dbReference type="InterPro" id="IPR033756">
    <property type="entry name" value="YlxH/NBP35"/>
</dbReference>
<feature type="compositionally biased region" description="Low complexity" evidence="7">
    <location>
        <begin position="72"/>
        <end position="85"/>
    </location>
</feature>
<dbReference type="GO" id="GO:0051539">
    <property type="term" value="F:4 iron, 4 sulfur cluster binding"/>
    <property type="evidence" value="ECO:0007669"/>
    <property type="project" value="TreeGrafter"/>
</dbReference>
<dbReference type="InterPro" id="IPR044304">
    <property type="entry name" value="NUBPL-like"/>
</dbReference>
<dbReference type="PANTHER" id="PTHR42961:SF2">
    <property type="entry name" value="IRON-SULFUR PROTEIN NUBPL"/>
    <property type="match status" value="1"/>
</dbReference>
<name>A0A840I496_9PROT</name>
<evidence type="ECO:0000313" key="8">
    <source>
        <dbReference type="EMBL" id="MBB4659155.1"/>
    </source>
</evidence>
<evidence type="ECO:0000256" key="3">
    <source>
        <dbReference type="ARBA" id="ARBA00022840"/>
    </source>
</evidence>
<dbReference type="GO" id="GO:0046872">
    <property type="term" value="F:metal ion binding"/>
    <property type="evidence" value="ECO:0007669"/>
    <property type="project" value="UniProtKB-KW"/>
</dbReference>
<dbReference type="PANTHER" id="PTHR42961">
    <property type="entry name" value="IRON-SULFUR PROTEIN NUBPL"/>
    <property type="match status" value="1"/>
</dbReference>
<dbReference type="Proteomes" id="UP000563524">
    <property type="component" value="Unassembled WGS sequence"/>
</dbReference>
<dbReference type="Pfam" id="PF10609">
    <property type="entry name" value="ParA"/>
    <property type="match status" value="1"/>
</dbReference>
<dbReference type="EMBL" id="JACHOB010000003">
    <property type="protein sequence ID" value="MBB4659155.1"/>
    <property type="molecule type" value="Genomic_DNA"/>
</dbReference>
<dbReference type="SUPFAM" id="SSF52540">
    <property type="entry name" value="P-loop containing nucleoside triphosphate hydrolases"/>
    <property type="match status" value="1"/>
</dbReference>
<evidence type="ECO:0000256" key="4">
    <source>
        <dbReference type="ARBA" id="ARBA00023004"/>
    </source>
</evidence>
<keyword evidence="6" id="KW-0378">Hydrolase</keyword>
<dbReference type="InterPro" id="IPR019591">
    <property type="entry name" value="Mrp/NBP35_ATP-bd"/>
</dbReference>
<keyword evidence="1 6" id="KW-0479">Metal-binding</keyword>
<dbReference type="CDD" id="cd02037">
    <property type="entry name" value="Mrp_NBP35"/>
    <property type="match status" value="1"/>
</dbReference>
<sequence>MKNAARRAQIETKGARLVDEAAPGARLTWREAEGGLAATVVLPEGAPDTLKPRIEEGLSNLGATRVLVVEQGPARQPSQPAAAPRGGHDDPLRLGGARRTEPPTKSRPRGVRRVVAVASGKGGVGKSTVASRLALALAEKGERVGLLDLDVYGPSIPVMFGLSEKPALRDGAMLPLRARGLSLLSIGFLVAEDQALAWRGPMVMGAVRQLMEEADWTGEDGAPLDTLVVDTPPGTGDAHLSMIQRLALDAAVLVTTPSPLALADLRRGKQLFERTGVPVLGVVENMASLPGGPGPFGEPLSEGDLEALNLKRLASLPLDAKLAALPARTDAVGTDLLGSVADLVAAVEV</sequence>
<comment type="function">
    <text evidence="6">Binds and transfers iron-sulfur (Fe-S) clusters to target apoproteins. Can hydrolyze ATP.</text>
</comment>
<dbReference type="GO" id="GO:0016887">
    <property type="term" value="F:ATP hydrolysis activity"/>
    <property type="evidence" value="ECO:0007669"/>
    <property type="project" value="UniProtKB-UniRule"/>
</dbReference>
<evidence type="ECO:0000256" key="5">
    <source>
        <dbReference type="ARBA" id="ARBA00023014"/>
    </source>
</evidence>
<dbReference type="GO" id="GO:0140663">
    <property type="term" value="F:ATP-dependent FeS chaperone activity"/>
    <property type="evidence" value="ECO:0007669"/>
    <property type="project" value="InterPro"/>
</dbReference>
<keyword evidence="2 6" id="KW-0547">Nucleotide-binding</keyword>
<proteinExistence type="inferred from homology"/>
<dbReference type="GO" id="GO:0005524">
    <property type="term" value="F:ATP binding"/>
    <property type="evidence" value="ECO:0007669"/>
    <property type="project" value="UniProtKB-UniRule"/>
</dbReference>
<evidence type="ECO:0000256" key="2">
    <source>
        <dbReference type="ARBA" id="ARBA00022741"/>
    </source>
</evidence>
<keyword evidence="5 6" id="KW-0411">Iron-sulfur</keyword>
<evidence type="ECO:0000256" key="6">
    <source>
        <dbReference type="HAMAP-Rule" id="MF_02040"/>
    </source>
</evidence>